<evidence type="ECO:0000313" key="2">
    <source>
        <dbReference type="Proteomes" id="UP000234474"/>
    </source>
</evidence>
<protein>
    <submittedName>
        <fullName evidence="1">Uncharacterized protein</fullName>
    </submittedName>
</protein>
<keyword evidence="2" id="KW-1185">Reference proteome</keyword>
<dbReference type="RefSeq" id="XP_024679013.1">
    <property type="nucleotide sequence ID" value="XM_024821704.1"/>
</dbReference>
<dbReference type="GeneID" id="36529030"/>
<accession>A0A2I1BYG2</accession>
<evidence type="ECO:0000313" key="1">
    <source>
        <dbReference type="EMBL" id="PKX90418.1"/>
    </source>
</evidence>
<dbReference type="VEuPathDB" id="FungiDB:P174DRAFT_341499"/>
<proteinExistence type="predicted"/>
<reference evidence="2" key="1">
    <citation type="journal article" date="2018" name="Proc. Natl. Acad. Sci. U.S.A.">
        <title>Linking secondary metabolites to gene clusters through genome sequencing of six diverse Aspergillus species.</title>
        <authorList>
            <person name="Kaerboelling I."/>
            <person name="Vesth T.C."/>
            <person name="Frisvad J.C."/>
            <person name="Nybo J.L."/>
            <person name="Theobald S."/>
            <person name="Kuo A."/>
            <person name="Bowyer P."/>
            <person name="Matsuda Y."/>
            <person name="Mondo S."/>
            <person name="Lyhne E.K."/>
            <person name="Kogle M.E."/>
            <person name="Clum A."/>
            <person name="Lipzen A."/>
            <person name="Salamov A."/>
            <person name="Ngan C.Y."/>
            <person name="Daum C."/>
            <person name="Chiniquy J."/>
            <person name="Barry K."/>
            <person name="LaButti K."/>
            <person name="Haridas S."/>
            <person name="Simmons B.A."/>
            <person name="Magnuson J.K."/>
            <person name="Mortensen U.H."/>
            <person name="Larsen T.O."/>
            <person name="Grigoriev I.V."/>
            <person name="Baker S.E."/>
            <person name="Andersen M.R."/>
        </authorList>
    </citation>
    <scope>NUCLEOTIDE SEQUENCE [LARGE SCALE GENOMIC DNA]</scope>
    <source>
        <strain evidence="2">IBT 16806</strain>
    </source>
</reference>
<dbReference type="EMBL" id="MSZS01000008">
    <property type="protein sequence ID" value="PKX90418.1"/>
    <property type="molecule type" value="Genomic_DNA"/>
</dbReference>
<dbReference type="OrthoDB" id="4403049at2759"/>
<gene>
    <name evidence="1" type="ORF">P174DRAFT_341499</name>
</gene>
<sequence length="130" mass="15173">MEASNRQFLQDRMDEIEAMNLSTEEEKLEEMRVYWPGLGVKCKDPWMATAPAETVRQSLEEGNVTRLADVRTLYHQHMDGVSPPNLLTDEWCRMFLDTVQTVCNEVAFRNEEDDDFEVPPCHDLALFLKY</sequence>
<dbReference type="AlphaFoldDB" id="A0A2I1BYG2"/>
<feature type="non-terminal residue" evidence="1">
    <location>
        <position position="130"/>
    </location>
</feature>
<dbReference type="Proteomes" id="UP000234474">
    <property type="component" value="Unassembled WGS sequence"/>
</dbReference>
<organism evidence="1 2">
    <name type="scientific">Aspergillus novofumigatus (strain IBT 16806)</name>
    <dbReference type="NCBI Taxonomy" id="1392255"/>
    <lineage>
        <taxon>Eukaryota</taxon>
        <taxon>Fungi</taxon>
        <taxon>Dikarya</taxon>
        <taxon>Ascomycota</taxon>
        <taxon>Pezizomycotina</taxon>
        <taxon>Eurotiomycetes</taxon>
        <taxon>Eurotiomycetidae</taxon>
        <taxon>Eurotiales</taxon>
        <taxon>Aspergillaceae</taxon>
        <taxon>Aspergillus</taxon>
        <taxon>Aspergillus subgen. Fumigati</taxon>
    </lineage>
</organism>
<comment type="caution">
    <text evidence="1">The sequence shown here is derived from an EMBL/GenBank/DDBJ whole genome shotgun (WGS) entry which is preliminary data.</text>
</comment>
<dbReference type="OMA" id="DPWMATA"/>
<name>A0A2I1BYG2_ASPN1</name>